<sequence length="358" mass="39379">MGDHVYDWLKDTATGWVQQVPVNKVDTHHHFVPDFYQKAVEDSGANQGDPSGWPTPRWTRLSSELLMTRLGIQTSILSVTAPGPCILQGHASSELARALNDRAASIRDERPDRFGFFASLPSLLDTGAALRELRYALDTLGADGVTLFTRYGPANTYLGHPSLEPVWAELNRRRCVVFVHPTHAADTSTVNARMPQPMIDYPHETTRAAMDMITMGTRERFPDCAVVLSHAGGTLPYMVGRVATPLDVAPGFLAGNAAFGGGGMTHEKVVAAFRSFHYDLALSASPAVLKLLLELVPHEHILYGSDFPYAPPPAYPAFLRELESFEMDEELRRKINYGNAQKLFPRLAKMESSSSSSV</sequence>
<comment type="catalytic activity">
    <reaction evidence="6">
        <text>6-methylsalicylate + H(+) = 3-methylphenol + CO2</text>
        <dbReference type="Rhea" id="RHEA:23112"/>
        <dbReference type="ChEBI" id="CHEBI:15378"/>
        <dbReference type="ChEBI" id="CHEBI:16526"/>
        <dbReference type="ChEBI" id="CHEBI:17231"/>
        <dbReference type="ChEBI" id="CHEBI:36658"/>
        <dbReference type="EC" id="4.1.1.52"/>
    </reaction>
    <physiologicalReaction direction="left-to-right" evidence="6">
        <dbReference type="Rhea" id="RHEA:23113"/>
    </physiologicalReaction>
</comment>
<proteinExistence type="inferred from homology"/>
<evidence type="ECO:0000256" key="2">
    <source>
        <dbReference type="ARBA" id="ARBA00022723"/>
    </source>
</evidence>
<evidence type="ECO:0000259" key="9">
    <source>
        <dbReference type="Pfam" id="PF04909"/>
    </source>
</evidence>
<dbReference type="InterPro" id="IPR032465">
    <property type="entry name" value="ACMSD"/>
</dbReference>
<comment type="similarity">
    <text evidence="1">Belongs to the metallo-dependent hydrolases superfamily. ACMSD family.</text>
</comment>
<comment type="caution">
    <text evidence="10">The sequence shown here is derived from an EMBL/GenBank/DDBJ whole genome shotgun (WGS) entry which is preliminary data.</text>
</comment>
<evidence type="ECO:0000256" key="5">
    <source>
        <dbReference type="ARBA" id="ARBA00023239"/>
    </source>
</evidence>
<keyword evidence="4" id="KW-0862">Zinc</keyword>
<evidence type="ECO:0000256" key="4">
    <source>
        <dbReference type="ARBA" id="ARBA00022833"/>
    </source>
</evidence>
<dbReference type="PANTHER" id="PTHR21240:SF29">
    <property type="entry name" value="AMIDOHYDROLASE-RELATED DOMAIN-CONTAINING PROTEIN"/>
    <property type="match status" value="1"/>
</dbReference>
<evidence type="ECO:0000256" key="8">
    <source>
        <dbReference type="RuleBase" id="RU366045"/>
    </source>
</evidence>
<accession>A0ABR3TRW3</accession>
<evidence type="ECO:0000256" key="6">
    <source>
        <dbReference type="ARBA" id="ARBA00036832"/>
    </source>
</evidence>
<dbReference type="Pfam" id="PF04909">
    <property type="entry name" value="Amidohydro_2"/>
    <property type="match status" value="1"/>
</dbReference>
<organism evidence="10 11">
    <name type="scientific">Diplodia intermedia</name>
    <dbReference type="NCBI Taxonomy" id="856260"/>
    <lineage>
        <taxon>Eukaryota</taxon>
        <taxon>Fungi</taxon>
        <taxon>Dikarya</taxon>
        <taxon>Ascomycota</taxon>
        <taxon>Pezizomycotina</taxon>
        <taxon>Dothideomycetes</taxon>
        <taxon>Dothideomycetes incertae sedis</taxon>
        <taxon>Botryosphaeriales</taxon>
        <taxon>Botryosphaeriaceae</taxon>
        <taxon>Diplodia</taxon>
    </lineage>
</organism>
<dbReference type="Gene3D" id="3.20.20.140">
    <property type="entry name" value="Metal-dependent hydrolases"/>
    <property type="match status" value="1"/>
</dbReference>
<gene>
    <name evidence="10" type="ORF">SLS58_005031</name>
</gene>
<dbReference type="EMBL" id="JAKEKT020000029">
    <property type="protein sequence ID" value="KAL1643062.1"/>
    <property type="molecule type" value="Genomic_DNA"/>
</dbReference>
<evidence type="ECO:0000256" key="1">
    <source>
        <dbReference type="ARBA" id="ARBA00005871"/>
    </source>
</evidence>
<dbReference type="EC" id="4.1.1.52" evidence="7"/>
<dbReference type="InterPro" id="IPR006680">
    <property type="entry name" value="Amidohydro-rel"/>
</dbReference>
<keyword evidence="5 8" id="KW-0456">Lyase</keyword>
<dbReference type="Proteomes" id="UP001521184">
    <property type="component" value="Unassembled WGS sequence"/>
</dbReference>
<dbReference type="InterPro" id="IPR032466">
    <property type="entry name" value="Metal_Hydrolase"/>
</dbReference>
<dbReference type="PANTHER" id="PTHR21240">
    <property type="entry name" value="2-AMINO-3-CARBOXYLMUCONATE-6-SEMIALDEHYDE DECARBOXYLASE"/>
    <property type="match status" value="1"/>
</dbReference>
<reference evidence="10 11" key="1">
    <citation type="journal article" date="2023" name="Plant Dis.">
        <title>First Report of Diplodia intermedia Causing Canker and Dieback Diseases on Apple Trees in Canada.</title>
        <authorList>
            <person name="Ellouze W."/>
            <person name="Ilyukhin E."/>
            <person name="Sulman M."/>
            <person name="Ali S."/>
        </authorList>
    </citation>
    <scope>NUCLEOTIDE SEQUENCE [LARGE SCALE GENOMIC DNA]</scope>
    <source>
        <strain evidence="10 11">M45-28</strain>
    </source>
</reference>
<keyword evidence="3 8" id="KW-0210">Decarboxylase</keyword>
<feature type="domain" description="Amidohydrolase-related" evidence="9">
    <location>
        <begin position="25"/>
        <end position="345"/>
    </location>
</feature>
<evidence type="ECO:0000256" key="3">
    <source>
        <dbReference type="ARBA" id="ARBA00022793"/>
    </source>
</evidence>
<name>A0ABR3TRW3_9PEZI</name>
<dbReference type="SUPFAM" id="SSF51556">
    <property type="entry name" value="Metallo-dependent hydrolases"/>
    <property type="match status" value="1"/>
</dbReference>
<protein>
    <recommendedName>
        <fullName evidence="7">6-methylsalicylate decarboxylase</fullName>
        <ecNumber evidence="7">4.1.1.52</ecNumber>
    </recommendedName>
</protein>
<keyword evidence="11" id="KW-1185">Reference proteome</keyword>
<evidence type="ECO:0000313" key="10">
    <source>
        <dbReference type="EMBL" id="KAL1643062.1"/>
    </source>
</evidence>
<evidence type="ECO:0000256" key="7">
    <source>
        <dbReference type="ARBA" id="ARBA00038889"/>
    </source>
</evidence>
<evidence type="ECO:0000313" key="11">
    <source>
        <dbReference type="Proteomes" id="UP001521184"/>
    </source>
</evidence>
<keyword evidence="2" id="KW-0479">Metal-binding</keyword>